<name>A0AAE1WQM5_9LAMI</name>
<sequence length="175" mass="20172">MSVLVHIVTAVARTIYDESGLTDRFLNVVHVADQPGTVAPNLNWVLLLRDYYNTKKFVKDLGLPVEKIHACKNSCMLYWKDDVDFEYCKFRGDARATTDHMTWHATHQIKKGSMCHQSDTEVWKHFDRMYPDFTEESCNVRLGLCTDGFAPHVPGPSNLKRLIDVYLEPIIKELL</sequence>
<gene>
    <name evidence="1" type="ORF">Sango_1248000</name>
</gene>
<evidence type="ECO:0000313" key="2">
    <source>
        <dbReference type="Proteomes" id="UP001289374"/>
    </source>
</evidence>
<dbReference type="EMBL" id="JACGWL010000007">
    <property type="protein sequence ID" value="KAK4397725.1"/>
    <property type="molecule type" value="Genomic_DNA"/>
</dbReference>
<dbReference type="Proteomes" id="UP001289374">
    <property type="component" value="Unassembled WGS sequence"/>
</dbReference>
<evidence type="ECO:0000313" key="1">
    <source>
        <dbReference type="EMBL" id="KAK4397725.1"/>
    </source>
</evidence>
<reference evidence="1" key="2">
    <citation type="journal article" date="2024" name="Plant">
        <title>Genomic evolution and insights into agronomic trait innovations of Sesamum species.</title>
        <authorList>
            <person name="Miao H."/>
            <person name="Wang L."/>
            <person name="Qu L."/>
            <person name="Liu H."/>
            <person name="Sun Y."/>
            <person name="Le M."/>
            <person name="Wang Q."/>
            <person name="Wei S."/>
            <person name="Zheng Y."/>
            <person name="Lin W."/>
            <person name="Duan Y."/>
            <person name="Cao H."/>
            <person name="Xiong S."/>
            <person name="Wang X."/>
            <person name="Wei L."/>
            <person name="Li C."/>
            <person name="Ma Q."/>
            <person name="Ju M."/>
            <person name="Zhao R."/>
            <person name="Li G."/>
            <person name="Mu C."/>
            <person name="Tian Q."/>
            <person name="Mei H."/>
            <person name="Zhang T."/>
            <person name="Gao T."/>
            <person name="Zhang H."/>
        </authorList>
    </citation>
    <scope>NUCLEOTIDE SEQUENCE</scope>
    <source>
        <strain evidence="1">K16</strain>
    </source>
</reference>
<dbReference type="PANTHER" id="PTHR10775:SF188">
    <property type="entry name" value="TRANSPOSASE-ASSOCIATED DOMAIN-CONTAINING PROTEIN"/>
    <property type="match status" value="1"/>
</dbReference>
<proteinExistence type="predicted"/>
<organism evidence="1 2">
    <name type="scientific">Sesamum angolense</name>
    <dbReference type="NCBI Taxonomy" id="2727404"/>
    <lineage>
        <taxon>Eukaryota</taxon>
        <taxon>Viridiplantae</taxon>
        <taxon>Streptophyta</taxon>
        <taxon>Embryophyta</taxon>
        <taxon>Tracheophyta</taxon>
        <taxon>Spermatophyta</taxon>
        <taxon>Magnoliopsida</taxon>
        <taxon>eudicotyledons</taxon>
        <taxon>Gunneridae</taxon>
        <taxon>Pentapetalae</taxon>
        <taxon>asterids</taxon>
        <taxon>lamiids</taxon>
        <taxon>Lamiales</taxon>
        <taxon>Pedaliaceae</taxon>
        <taxon>Sesamum</taxon>
    </lineage>
</organism>
<protein>
    <submittedName>
        <fullName evidence="1">Uncharacterized protein</fullName>
    </submittedName>
</protein>
<dbReference type="InterPro" id="IPR004242">
    <property type="entry name" value="Transposase_21"/>
</dbReference>
<comment type="caution">
    <text evidence="1">The sequence shown here is derived from an EMBL/GenBank/DDBJ whole genome shotgun (WGS) entry which is preliminary data.</text>
</comment>
<dbReference type="AlphaFoldDB" id="A0AAE1WQM5"/>
<accession>A0AAE1WQM5</accession>
<dbReference type="Pfam" id="PF02992">
    <property type="entry name" value="Transposase_21"/>
    <property type="match status" value="1"/>
</dbReference>
<keyword evidence="2" id="KW-1185">Reference proteome</keyword>
<dbReference type="PANTHER" id="PTHR10775">
    <property type="entry name" value="OS08G0208400 PROTEIN"/>
    <property type="match status" value="1"/>
</dbReference>
<reference evidence="1" key="1">
    <citation type="submission" date="2020-06" db="EMBL/GenBank/DDBJ databases">
        <authorList>
            <person name="Li T."/>
            <person name="Hu X."/>
            <person name="Zhang T."/>
            <person name="Song X."/>
            <person name="Zhang H."/>
            <person name="Dai N."/>
            <person name="Sheng W."/>
            <person name="Hou X."/>
            <person name="Wei L."/>
        </authorList>
    </citation>
    <scope>NUCLEOTIDE SEQUENCE</scope>
    <source>
        <strain evidence="1">K16</strain>
        <tissue evidence="1">Leaf</tissue>
    </source>
</reference>